<comment type="similarity">
    <text evidence="1">Belongs to the DinB family.</text>
</comment>
<feature type="binding site" evidence="3">
    <location>
        <position position="141"/>
    </location>
    <ligand>
        <name>a divalent metal cation</name>
        <dbReference type="ChEBI" id="CHEBI:60240"/>
    </ligand>
</feature>
<keyword evidence="5" id="KW-1185">Reference proteome</keyword>
<dbReference type="PANTHER" id="PTHR37302:SF1">
    <property type="entry name" value="PROTEIN DINB"/>
    <property type="match status" value="1"/>
</dbReference>
<name>A0A1I6M7S6_9RHOB</name>
<accession>A0A1I6M7S6</accession>
<dbReference type="Pfam" id="PF05163">
    <property type="entry name" value="DinB"/>
    <property type="match status" value="1"/>
</dbReference>
<organism evidence="4 5">
    <name type="scientific">Yoonia litorea</name>
    <dbReference type="NCBI Taxonomy" id="1123755"/>
    <lineage>
        <taxon>Bacteria</taxon>
        <taxon>Pseudomonadati</taxon>
        <taxon>Pseudomonadota</taxon>
        <taxon>Alphaproteobacteria</taxon>
        <taxon>Rhodobacterales</taxon>
        <taxon>Paracoccaceae</taxon>
        <taxon>Yoonia</taxon>
    </lineage>
</organism>
<evidence type="ECO:0000313" key="5">
    <source>
        <dbReference type="Proteomes" id="UP000198926"/>
    </source>
</evidence>
<reference evidence="4 5" key="1">
    <citation type="submission" date="2016-10" db="EMBL/GenBank/DDBJ databases">
        <authorList>
            <person name="de Groot N.N."/>
        </authorList>
    </citation>
    <scope>NUCLEOTIDE SEQUENCE [LARGE SCALE GENOMIC DNA]</scope>
    <source>
        <strain evidence="4 5">DSM 29433</strain>
    </source>
</reference>
<evidence type="ECO:0000256" key="3">
    <source>
        <dbReference type="PIRSR" id="PIRSR607837-1"/>
    </source>
</evidence>
<dbReference type="GO" id="GO:0046872">
    <property type="term" value="F:metal ion binding"/>
    <property type="evidence" value="ECO:0007669"/>
    <property type="project" value="UniProtKB-KW"/>
</dbReference>
<keyword evidence="2 3" id="KW-0479">Metal-binding</keyword>
<dbReference type="Proteomes" id="UP000198926">
    <property type="component" value="Unassembled WGS sequence"/>
</dbReference>
<dbReference type="AlphaFoldDB" id="A0A1I6M7S6"/>
<sequence length="166" mass="18545">MITPEYCRTMARYNAWQNDGLRAMIGGMEKGVLTEDRGAFWGSIMGTLNHALWGDHIWISRFDGGAQTDVALADSASFLPTPAEWAAQRFRMDARITLWAESISALDLVGDTSWFSGAMGKQMSKPKALCVIQMFNHQTHHRGQVHQMLTSLGLKPNDTDLPFMPE</sequence>
<protein>
    <submittedName>
        <fullName evidence="4">Uncharacterized damage-inducible protein DinB (Forms a four-helix bundle)</fullName>
    </submittedName>
</protein>
<evidence type="ECO:0000256" key="2">
    <source>
        <dbReference type="ARBA" id="ARBA00022723"/>
    </source>
</evidence>
<feature type="binding site" evidence="3">
    <location>
        <position position="137"/>
    </location>
    <ligand>
        <name>a divalent metal cation</name>
        <dbReference type="ChEBI" id="CHEBI:60240"/>
    </ligand>
</feature>
<dbReference type="InterPro" id="IPR007837">
    <property type="entry name" value="DinB"/>
</dbReference>
<dbReference type="PANTHER" id="PTHR37302">
    <property type="entry name" value="SLR1116 PROTEIN"/>
    <property type="match status" value="1"/>
</dbReference>
<feature type="binding site" evidence="3">
    <location>
        <position position="50"/>
    </location>
    <ligand>
        <name>a divalent metal cation</name>
        <dbReference type="ChEBI" id="CHEBI:60240"/>
    </ligand>
</feature>
<dbReference type="STRING" id="1123755.SAMN05444714_1329"/>
<gene>
    <name evidence="4" type="ORF">SAMN05444714_1329</name>
</gene>
<dbReference type="RefSeq" id="WP_090205506.1">
    <property type="nucleotide sequence ID" value="NZ_FOZM01000001.1"/>
</dbReference>
<evidence type="ECO:0000313" key="4">
    <source>
        <dbReference type="EMBL" id="SFS11562.1"/>
    </source>
</evidence>
<dbReference type="Gene3D" id="1.20.120.450">
    <property type="entry name" value="dinb family like domain"/>
    <property type="match status" value="1"/>
</dbReference>
<dbReference type="OrthoDB" id="9807509at2"/>
<dbReference type="SUPFAM" id="SSF109854">
    <property type="entry name" value="DinB/YfiT-like putative metalloenzymes"/>
    <property type="match status" value="1"/>
</dbReference>
<proteinExistence type="inferred from homology"/>
<evidence type="ECO:0000256" key="1">
    <source>
        <dbReference type="ARBA" id="ARBA00008635"/>
    </source>
</evidence>
<dbReference type="InterPro" id="IPR034660">
    <property type="entry name" value="DinB/YfiT-like"/>
</dbReference>
<dbReference type="EMBL" id="FOZM01000001">
    <property type="protein sequence ID" value="SFS11562.1"/>
    <property type="molecule type" value="Genomic_DNA"/>
</dbReference>